<dbReference type="EMBL" id="RDQH01000339">
    <property type="protein sequence ID" value="RXH79458.1"/>
    <property type="molecule type" value="Genomic_DNA"/>
</dbReference>
<proteinExistence type="predicted"/>
<feature type="compositionally biased region" description="Polar residues" evidence="2">
    <location>
        <begin position="17"/>
        <end position="45"/>
    </location>
</feature>
<dbReference type="PANTHER" id="PTHR10992:SF1025">
    <property type="entry name" value="METHYLESTERASE 15, CHLOROPLASTIC-RELATED"/>
    <property type="match status" value="1"/>
</dbReference>
<dbReference type="Gene3D" id="3.40.50.1820">
    <property type="entry name" value="alpha/beta hydrolase"/>
    <property type="match status" value="1"/>
</dbReference>
<gene>
    <name evidence="4" type="ORF">DVH24_040605</name>
</gene>
<organism evidence="4 5">
    <name type="scientific">Malus domestica</name>
    <name type="common">Apple</name>
    <name type="synonym">Pyrus malus</name>
    <dbReference type="NCBI Taxonomy" id="3750"/>
    <lineage>
        <taxon>Eukaryota</taxon>
        <taxon>Viridiplantae</taxon>
        <taxon>Streptophyta</taxon>
        <taxon>Embryophyta</taxon>
        <taxon>Tracheophyta</taxon>
        <taxon>Spermatophyta</taxon>
        <taxon>Magnoliopsida</taxon>
        <taxon>eudicotyledons</taxon>
        <taxon>Gunneridae</taxon>
        <taxon>Pentapetalae</taxon>
        <taxon>rosids</taxon>
        <taxon>fabids</taxon>
        <taxon>Rosales</taxon>
        <taxon>Rosaceae</taxon>
        <taxon>Amygdaloideae</taxon>
        <taxon>Maleae</taxon>
        <taxon>Malus</taxon>
    </lineage>
</organism>
<feature type="region of interest" description="Disordered" evidence="2">
    <location>
        <begin position="493"/>
        <end position="523"/>
    </location>
</feature>
<reference evidence="4 5" key="1">
    <citation type="submission" date="2018-10" db="EMBL/GenBank/DDBJ databases">
        <title>A high-quality apple genome assembly.</title>
        <authorList>
            <person name="Hu J."/>
        </authorList>
    </citation>
    <scope>NUCLEOTIDE SEQUENCE [LARGE SCALE GENOMIC DNA]</scope>
    <source>
        <strain evidence="5">cv. HFTH1</strain>
        <tissue evidence="4">Young leaf</tissue>
    </source>
</reference>
<dbReference type="GO" id="GO:0080031">
    <property type="term" value="F:methyl salicylate esterase activity"/>
    <property type="evidence" value="ECO:0007669"/>
    <property type="project" value="TreeGrafter"/>
</dbReference>
<dbReference type="Pfam" id="PF12697">
    <property type="entry name" value="Abhydrolase_6"/>
    <property type="match status" value="1"/>
</dbReference>
<dbReference type="InterPro" id="IPR045889">
    <property type="entry name" value="MES/HNL"/>
</dbReference>
<feature type="domain" description="AB hydrolase-1" evidence="3">
    <location>
        <begin position="141"/>
        <end position="378"/>
    </location>
</feature>
<evidence type="ECO:0000256" key="1">
    <source>
        <dbReference type="ARBA" id="ARBA00022801"/>
    </source>
</evidence>
<dbReference type="GO" id="GO:0009694">
    <property type="term" value="P:jasmonic acid metabolic process"/>
    <property type="evidence" value="ECO:0007669"/>
    <property type="project" value="TreeGrafter"/>
</dbReference>
<dbReference type="GO" id="GO:0080032">
    <property type="term" value="F:methyl jasmonate esterase activity"/>
    <property type="evidence" value="ECO:0007669"/>
    <property type="project" value="TreeGrafter"/>
</dbReference>
<evidence type="ECO:0000313" key="4">
    <source>
        <dbReference type="EMBL" id="RXH79458.1"/>
    </source>
</evidence>
<dbReference type="SUPFAM" id="SSF53474">
    <property type="entry name" value="alpha/beta-Hydrolases"/>
    <property type="match status" value="1"/>
</dbReference>
<accession>A0A498I6U3</accession>
<comment type="caution">
    <text evidence="4">The sequence shown here is derived from an EMBL/GenBank/DDBJ whole genome shotgun (WGS) entry which is preliminary data.</text>
</comment>
<keyword evidence="5" id="KW-1185">Reference proteome</keyword>
<dbReference type="InterPro" id="IPR000073">
    <property type="entry name" value="AB_hydrolase_1"/>
</dbReference>
<evidence type="ECO:0000256" key="2">
    <source>
        <dbReference type="SAM" id="MobiDB-lite"/>
    </source>
</evidence>
<keyword evidence="1" id="KW-0378">Hydrolase</keyword>
<dbReference type="AlphaFoldDB" id="A0A498I6U3"/>
<dbReference type="InterPro" id="IPR029058">
    <property type="entry name" value="AB_hydrolase_fold"/>
</dbReference>
<protein>
    <recommendedName>
        <fullName evidence="3">AB hydrolase-1 domain-containing protein</fullName>
    </recommendedName>
</protein>
<dbReference type="FunFam" id="3.40.50.1820:FF:000025">
    <property type="entry name" value="putative methylesterase 11, chloroplastic"/>
    <property type="match status" value="1"/>
</dbReference>
<sequence>MGNSMACFLPAHKPGNLTRNPSKRPTYSSPSLASAGSTRRSSNGSTKKKERLSDADDLLLQQQAIEAVLLFQNVQKNSGSSQLFNRSTSVVYPSPAPKNQGFAKSSSSRQRLRSDTLGFQPLELVDKQDVKTDELETNHFILVHGGGFGAWCWYKTMTLLEESGFKVDAVDLTGSGVHSFDTNNITSLAQYVKPLTDILENLGVGKKVILVGHDFGGTCISYAMELFPSKIAKAIFICAAMLTSGQTTLNLFAQQTGSNDLMRQAQRFLYANGKDQPPSAITLDKKLSEDLLFNQSPAKDVALASVSMRPIPFAPVTEKLFLSDENYGAVRRFFVVTQEDHAITVPLQEAMIESNPPEQVFRLKGSDHAPFFSRPQALHRILVEISQLPPVSSTLSASTALPSRSDPNNQTLKIFVFSFSFGFLVSGSIYKMDQWFRSCYVFRDTEASSDKVIVIIVPVGLSVKKLQNMGRGVSSGGGQSSLNYLFGSGEAPKPAANNAQAAPVPDEPASKPVAPAPAPEPVDITKAIPAGIHSTSTNNYMRADGQNTGNFITDRPSTKVHAAPGGGSSLGYLFGGPGGN</sequence>
<evidence type="ECO:0000259" key="3">
    <source>
        <dbReference type="Pfam" id="PF12697"/>
    </source>
</evidence>
<name>A0A498I6U3_MALDO</name>
<evidence type="ECO:0000313" key="5">
    <source>
        <dbReference type="Proteomes" id="UP000290289"/>
    </source>
</evidence>
<dbReference type="PANTHER" id="PTHR10992">
    <property type="entry name" value="METHYLESTERASE FAMILY MEMBER"/>
    <property type="match status" value="1"/>
</dbReference>
<dbReference type="Proteomes" id="UP000290289">
    <property type="component" value="Chromosome 13"/>
</dbReference>
<dbReference type="GO" id="GO:0009696">
    <property type="term" value="P:salicylic acid metabolic process"/>
    <property type="evidence" value="ECO:0007669"/>
    <property type="project" value="TreeGrafter"/>
</dbReference>
<feature type="region of interest" description="Disordered" evidence="2">
    <location>
        <begin position="1"/>
        <end position="52"/>
    </location>
</feature>
<feature type="compositionally biased region" description="Low complexity" evidence="2">
    <location>
        <begin position="493"/>
        <end position="504"/>
    </location>
</feature>
<dbReference type="GO" id="GO:0080030">
    <property type="term" value="F:methyl indole-3-acetate esterase activity"/>
    <property type="evidence" value="ECO:0007669"/>
    <property type="project" value="TreeGrafter"/>
</dbReference>